<dbReference type="Proteomes" id="UP001205910">
    <property type="component" value="Unassembled WGS sequence"/>
</dbReference>
<evidence type="ECO:0000256" key="6">
    <source>
        <dbReference type="ARBA" id="ARBA00022989"/>
    </source>
</evidence>
<keyword evidence="4 8" id="KW-1003">Cell membrane</keyword>
<dbReference type="PANTHER" id="PTHR30269:SF0">
    <property type="entry name" value="MEMBRANE TRANSPORTER PROTEIN YFCA-RELATED"/>
    <property type="match status" value="1"/>
</dbReference>
<feature type="transmembrane region" description="Helical" evidence="8">
    <location>
        <begin position="77"/>
        <end position="97"/>
    </location>
</feature>
<comment type="similarity">
    <text evidence="2 8">Belongs to the 4-toluene sulfonate uptake permease (TSUP) (TC 2.A.102) family.</text>
</comment>
<feature type="transmembrane region" description="Helical" evidence="8">
    <location>
        <begin position="103"/>
        <end position="121"/>
    </location>
</feature>
<feature type="transmembrane region" description="Helical" evidence="8">
    <location>
        <begin position="141"/>
        <end position="172"/>
    </location>
</feature>
<evidence type="ECO:0000256" key="2">
    <source>
        <dbReference type="ARBA" id="ARBA00009142"/>
    </source>
</evidence>
<keyword evidence="6 8" id="KW-1133">Transmembrane helix</keyword>
<dbReference type="GO" id="GO:0005886">
    <property type="term" value="C:plasma membrane"/>
    <property type="evidence" value="ECO:0007669"/>
    <property type="project" value="UniProtKB-SubCell"/>
</dbReference>
<dbReference type="Pfam" id="PF01925">
    <property type="entry name" value="TauE"/>
    <property type="match status" value="1"/>
</dbReference>
<feature type="transmembrane region" description="Helical" evidence="8">
    <location>
        <begin position="7"/>
        <end position="37"/>
    </location>
</feature>
<evidence type="ECO:0000256" key="4">
    <source>
        <dbReference type="ARBA" id="ARBA00022475"/>
    </source>
</evidence>
<name>A0ABD0BHL9_CORUL</name>
<keyword evidence="3" id="KW-0813">Transport</keyword>
<dbReference type="PANTHER" id="PTHR30269">
    <property type="entry name" value="TRANSMEMBRANE PROTEIN YFCA"/>
    <property type="match status" value="1"/>
</dbReference>
<evidence type="ECO:0000256" key="7">
    <source>
        <dbReference type="ARBA" id="ARBA00023136"/>
    </source>
</evidence>
<keyword evidence="7 8" id="KW-0472">Membrane</keyword>
<dbReference type="RefSeq" id="WP_014835699.1">
    <property type="nucleotide sequence ID" value="NZ_AP019662.1"/>
</dbReference>
<evidence type="ECO:0000313" key="9">
    <source>
        <dbReference type="EMBL" id="GJJ42041.1"/>
    </source>
</evidence>
<dbReference type="InterPro" id="IPR052017">
    <property type="entry name" value="TSUP"/>
</dbReference>
<dbReference type="EMBL" id="BQFK01000001">
    <property type="protein sequence ID" value="GJJ42041.1"/>
    <property type="molecule type" value="Genomic_DNA"/>
</dbReference>
<feature type="transmembrane region" description="Helical" evidence="8">
    <location>
        <begin position="43"/>
        <end position="65"/>
    </location>
</feature>
<feature type="transmembrane region" description="Helical" evidence="8">
    <location>
        <begin position="192"/>
        <end position="214"/>
    </location>
</feature>
<accession>A0ABD0BHL9</accession>
<reference evidence="9 10" key="1">
    <citation type="submission" date="2021-11" db="EMBL/GenBank/DDBJ databases">
        <title>Whole genome sequences of diphtheriae toxin producing Corynebacterium ulcerans isolates from cats in Osaka, Japan.</title>
        <authorList>
            <person name="Umeda K."/>
            <person name="Hirai Y."/>
        </authorList>
    </citation>
    <scope>NUCLEOTIDE SEQUENCE [LARGE SCALE GENOMIC DNA]</scope>
    <source>
        <strain evidence="9 10">12109B-1</strain>
    </source>
</reference>
<comment type="subcellular location">
    <subcellularLocation>
        <location evidence="1 8">Cell membrane</location>
        <topology evidence="1 8">Multi-pass membrane protein</topology>
    </subcellularLocation>
</comment>
<gene>
    <name evidence="9" type="ORF">CULCOIPH005_02300</name>
</gene>
<sequence length="258" mass="26023">MEITVSGWGILIAGAGIAGWVDAMIGGGGLVLIPLIMAVAPGLAPVAAIATNKLVAVSGTASAAVTMTRKVGVDRSLVLKLVPIAALCSGGGALLAASISKDVMRPIVIVLMLVAGIFVALKPEFGQDDSTKPASARRRGLAVVATGAIALYDGIFGPGTGMFLIMAFTALLSQDFLRSAALTKVVNTATNLGALIVFIASGHVLWSLGIVLAVANIAGAQLGAKTVLGGGTKILRIALLTLVIVMSIYLTVQQVWGV</sequence>
<evidence type="ECO:0000313" key="10">
    <source>
        <dbReference type="Proteomes" id="UP001205910"/>
    </source>
</evidence>
<evidence type="ECO:0000256" key="3">
    <source>
        <dbReference type="ARBA" id="ARBA00022448"/>
    </source>
</evidence>
<comment type="caution">
    <text evidence="9">The sequence shown here is derived from an EMBL/GenBank/DDBJ whole genome shotgun (WGS) entry which is preliminary data.</text>
</comment>
<keyword evidence="5 8" id="KW-0812">Transmembrane</keyword>
<organism evidence="9 10">
    <name type="scientific">Corynebacterium ulcerans</name>
    <dbReference type="NCBI Taxonomy" id="65058"/>
    <lineage>
        <taxon>Bacteria</taxon>
        <taxon>Bacillati</taxon>
        <taxon>Actinomycetota</taxon>
        <taxon>Actinomycetes</taxon>
        <taxon>Mycobacteriales</taxon>
        <taxon>Corynebacteriaceae</taxon>
        <taxon>Corynebacterium</taxon>
    </lineage>
</organism>
<dbReference type="AlphaFoldDB" id="A0ABD0BHL9"/>
<evidence type="ECO:0000256" key="1">
    <source>
        <dbReference type="ARBA" id="ARBA00004651"/>
    </source>
</evidence>
<evidence type="ECO:0000256" key="5">
    <source>
        <dbReference type="ARBA" id="ARBA00022692"/>
    </source>
</evidence>
<proteinExistence type="inferred from homology"/>
<evidence type="ECO:0000256" key="8">
    <source>
        <dbReference type="RuleBase" id="RU363041"/>
    </source>
</evidence>
<protein>
    <recommendedName>
        <fullName evidence="8">Probable membrane transporter protein</fullName>
    </recommendedName>
</protein>
<dbReference type="InterPro" id="IPR002781">
    <property type="entry name" value="TM_pro_TauE-like"/>
</dbReference>
<feature type="transmembrane region" description="Helical" evidence="8">
    <location>
        <begin position="234"/>
        <end position="252"/>
    </location>
</feature>